<evidence type="ECO:0000256" key="6">
    <source>
        <dbReference type="ARBA" id="ARBA00022792"/>
    </source>
</evidence>
<dbReference type="Pfam" id="PF05511">
    <property type="entry name" value="ATP-synt_F6"/>
    <property type="match status" value="1"/>
</dbReference>
<keyword evidence="3" id="KW-0813">Transport</keyword>
<evidence type="ECO:0000256" key="7">
    <source>
        <dbReference type="ARBA" id="ARBA00023065"/>
    </source>
</evidence>
<evidence type="ECO:0000256" key="14">
    <source>
        <dbReference type="SAM" id="MobiDB-lite"/>
    </source>
</evidence>
<sequence>MSPLASLENRDAVAEGSVETTVEIKADTTAQVETNSSDSGVINTSTSVIDEPLIETKIESETVEASTSPLESRTDVHESADSLSHTALIQNIQENEVESTVESSSGSVPVEEGVSVSEKMTLEFITLHGVEVQVGSLKADELLQTKSSLDEQIEKQLQELLVQTEPGAEYKAAAETENSSEEESDILTKALSNWDSLSEDLQELEGESGMLVNDLLLDVTAVLSKTPAVGETRLDSEESLQMEEKGGEEEVMTLESITLSDVTAEVEGLESEVLLETKNALDKEAEVLVKEEQVVVEMTTEDVALLEDATEAELLAVDSISEATDALEAETSVLLEAMFGSEQGPRQPLDTLPVKQQDVVIDTEAEKESGEQEESVLEAMTLESVTLAEVEVSLGSLENESLSETTDYLEKEAEIIAGETRMEVEVEDEVVSEEKAEELKIESLSLPEDDALSDLQTDALMEELLFSVPGHMTRERESPIGQEANVSNAAVSTGSVDDDSVAEPTGEVTASPALEEVQQEQEVEEEGAQTETLGKEYDLDPVQRLFLEKIREYNNIRGINGEPLEAEPDYEKHLSQETAKLQRLYGGGDLSSFPEFTFTEPEMDQDSK</sequence>
<dbReference type="SUPFAM" id="SSF111357">
    <property type="entry name" value="Mitochondrial ATP synthase coupling factor 6"/>
    <property type="match status" value="1"/>
</dbReference>
<dbReference type="FunFam" id="1.10.246.110:FF:000001">
    <property type="entry name" value="ATP synthase-coupling factor 6, mitochondrial"/>
    <property type="match status" value="1"/>
</dbReference>
<evidence type="ECO:0000256" key="11">
    <source>
        <dbReference type="ARBA" id="ARBA00059339"/>
    </source>
</evidence>
<proteinExistence type="inferred from homology"/>
<keyword evidence="5" id="KW-0375">Hydrogen ion transport</keyword>
<dbReference type="InterPro" id="IPR008387">
    <property type="entry name" value="ATP_synth_f6_mt"/>
</dbReference>
<comment type="subcellular location">
    <subcellularLocation>
        <location evidence="1">Mitochondrion inner membrane</location>
    </subcellularLocation>
</comment>
<dbReference type="GeneTree" id="ENSGT00940000176046"/>
<name>A0A671VP51_SPAAU</name>
<dbReference type="InParanoid" id="A0A671VP51"/>
<organism evidence="15 16">
    <name type="scientific">Sparus aurata</name>
    <name type="common">Gilthead sea bream</name>
    <dbReference type="NCBI Taxonomy" id="8175"/>
    <lineage>
        <taxon>Eukaryota</taxon>
        <taxon>Metazoa</taxon>
        <taxon>Chordata</taxon>
        <taxon>Craniata</taxon>
        <taxon>Vertebrata</taxon>
        <taxon>Euteleostomi</taxon>
        <taxon>Actinopterygii</taxon>
        <taxon>Neopterygii</taxon>
        <taxon>Teleostei</taxon>
        <taxon>Neoteleostei</taxon>
        <taxon>Acanthomorphata</taxon>
        <taxon>Eupercaria</taxon>
        <taxon>Spariformes</taxon>
        <taxon>Sparidae</taxon>
        <taxon>Sparus</taxon>
    </lineage>
</organism>
<feature type="compositionally biased region" description="Polar residues" evidence="14">
    <location>
        <begin position="484"/>
        <end position="495"/>
    </location>
</feature>
<dbReference type="InterPro" id="IPR036204">
    <property type="entry name" value="ATP_synth_f6_sf_mt"/>
</dbReference>
<evidence type="ECO:0000256" key="8">
    <source>
        <dbReference type="ARBA" id="ARBA00023128"/>
    </source>
</evidence>
<comment type="similarity">
    <text evidence="2">Belongs to the eukaryotic ATPase subunit F6 family.</text>
</comment>
<accession>A0A671VP51</accession>
<dbReference type="PANTHER" id="PTHR12441">
    <property type="entry name" value="ATP SYNTHASE COUPLING FACTOR 6, MITOCHONDRIAL"/>
    <property type="match status" value="1"/>
</dbReference>
<feature type="region of interest" description="Disordered" evidence="14">
    <location>
        <begin position="474"/>
        <end position="538"/>
    </location>
</feature>
<dbReference type="RefSeq" id="XP_030298784.1">
    <property type="nucleotide sequence ID" value="XM_030442924.1"/>
</dbReference>
<dbReference type="GO" id="GO:0015986">
    <property type="term" value="P:proton motive force-driven ATP synthesis"/>
    <property type="evidence" value="ECO:0007669"/>
    <property type="project" value="InterPro"/>
</dbReference>
<protein>
    <recommendedName>
        <fullName evidence="13">ATP synthase peripheral stalk subunit F6, mitochondrial</fullName>
    </recommendedName>
    <alternativeName>
        <fullName evidence="10">ATP synthase peripheral stalk subunit F6</fullName>
    </alternativeName>
</protein>
<dbReference type="GO" id="GO:0045259">
    <property type="term" value="C:proton-transporting ATP synthase complex"/>
    <property type="evidence" value="ECO:0007669"/>
    <property type="project" value="UniProtKB-KW"/>
</dbReference>
<keyword evidence="9" id="KW-0472">Membrane</keyword>
<reference evidence="15" key="3">
    <citation type="submission" date="2025-09" db="UniProtKB">
        <authorList>
            <consortium name="Ensembl"/>
        </authorList>
    </citation>
    <scope>IDENTIFICATION</scope>
</reference>
<keyword evidence="4" id="KW-0138">CF(0)</keyword>
<reference evidence="15" key="1">
    <citation type="submission" date="2021-04" db="EMBL/GenBank/DDBJ databases">
        <authorList>
            <consortium name="Wellcome Sanger Institute Data Sharing"/>
        </authorList>
    </citation>
    <scope>NUCLEOTIDE SEQUENCE [LARGE SCALE GENOMIC DNA]</scope>
</reference>
<evidence type="ECO:0000256" key="10">
    <source>
        <dbReference type="ARBA" id="ARBA00029863"/>
    </source>
</evidence>
<dbReference type="PANTHER" id="PTHR12441:SF14">
    <property type="entry name" value="ATP SYNTHASE-COUPLING FACTOR 6, MITOCHONDRIAL"/>
    <property type="match status" value="1"/>
</dbReference>
<dbReference type="GeneID" id="115597179"/>
<keyword evidence="16" id="KW-1185">Reference proteome</keyword>
<evidence type="ECO:0000256" key="3">
    <source>
        <dbReference type="ARBA" id="ARBA00022448"/>
    </source>
</evidence>
<evidence type="ECO:0000256" key="13">
    <source>
        <dbReference type="ARBA" id="ARBA00073749"/>
    </source>
</evidence>
<evidence type="ECO:0000313" key="15">
    <source>
        <dbReference type="Ensembl" id="ENSSAUP00010027969.1"/>
    </source>
</evidence>
<evidence type="ECO:0000256" key="2">
    <source>
        <dbReference type="ARBA" id="ARBA00007346"/>
    </source>
</evidence>
<reference evidence="15" key="2">
    <citation type="submission" date="2025-08" db="UniProtKB">
        <authorList>
            <consortium name="Ensembl"/>
        </authorList>
    </citation>
    <scope>IDENTIFICATION</scope>
</reference>
<feature type="compositionally biased region" description="Acidic residues" evidence="14">
    <location>
        <begin position="517"/>
        <end position="528"/>
    </location>
</feature>
<dbReference type="GO" id="GO:0015078">
    <property type="term" value="F:proton transmembrane transporter activity"/>
    <property type="evidence" value="ECO:0007669"/>
    <property type="project" value="InterPro"/>
</dbReference>
<dbReference type="Proteomes" id="UP000472265">
    <property type="component" value="Chromosome 15"/>
</dbReference>
<dbReference type="AlphaFoldDB" id="A0A671VP51"/>
<evidence type="ECO:0000256" key="12">
    <source>
        <dbReference type="ARBA" id="ARBA00064647"/>
    </source>
</evidence>
<keyword evidence="8" id="KW-0496">Mitochondrion</keyword>
<keyword evidence="6" id="KW-0999">Mitochondrion inner membrane</keyword>
<comment type="function">
    <text evidence="11">Subunit F6, of the mitochondrial membrane ATP synthase complex (F(1)F(0) ATP synthase or Complex V) that produces ATP from ADP in the presence of a proton gradient across the membrane which is generated by electron transport complexes of the respiratory chain. ATP synthase complex consist of a soluble F(1) head domain - the catalytic core - and a membrane F(1) domain - the membrane proton channel. These two domains are linked by a central stalk rotating inside the F(1) region and a stationary peripheral stalk. During catalysis, ATP synthesis in the catalytic domain of F(1) is coupled via a rotary mechanism of the central stalk subunits to proton translocation. In vivo, can only synthesize ATP although its ATP hydrolase activity can be activated artificially in vitro. Part of the complex F(0) domain. Part of the complex F(0) domain and the peripheric stalk, which acts as a stator to hold the catalytic alpha(3)beta(3) subcomplex and subunit a/ATP6 static relative to the rotary elements.</text>
</comment>
<evidence type="ECO:0000313" key="16">
    <source>
        <dbReference type="Proteomes" id="UP000472265"/>
    </source>
</evidence>
<dbReference type="Gene3D" id="1.10.246.110">
    <property type="entry name" value="Mitochondrial ATP synthase-coupling factor 6"/>
    <property type="match status" value="1"/>
</dbReference>
<comment type="subunit">
    <text evidence="12">Component of the ATP synthase complex composed at least of ATP5F1A/subunit alpha, ATP5F1B/subunit beta, ATP5MC1/subunit c (homooctomer), MT-ATP6/subunit a, MT-ATP8/subunit 8, ATP5ME/subunit e, ATP5MF/subunit f, ATP5MG/subunit g, ATP5MK/subunit k, ATP5MJ/subunit j, ATP5F1C/subunit gamma, ATP5F1D/subunit delta, ATP5F1E/subunit epsilon, ATP5PF/subunit F6, ATP5PB/subunit b, ATP5PD/subunit d, ATP5PO/subunit OSCP. ATP synthase complex consists of a soluble F(1) head domain (subunits alpha(3) and beta(3)) - the catalytic core - and a membrane F(0) domain - the membrane proton channel (subunits c, a, 8, e, f, g, k and j). These two domains are linked by a central stalk (subunits gamma, delta, and epsilon) rotating inside the F1 region and a stationary peripheral stalk (subunits F6, b, d, and OSCP).</text>
</comment>
<keyword evidence="7" id="KW-0406">Ion transport</keyword>
<dbReference type="Ensembl" id="ENSSAUT00010029489.1">
    <property type="protein sequence ID" value="ENSSAUP00010027969.1"/>
    <property type="gene ID" value="ENSSAUG00010012045.1"/>
</dbReference>
<evidence type="ECO:0000256" key="4">
    <source>
        <dbReference type="ARBA" id="ARBA00022547"/>
    </source>
</evidence>
<evidence type="ECO:0000256" key="1">
    <source>
        <dbReference type="ARBA" id="ARBA00004273"/>
    </source>
</evidence>
<dbReference type="GO" id="GO:0005743">
    <property type="term" value="C:mitochondrial inner membrane"/>
    <property type="evidence" value="ECO:0007669"/>
    <property type="project" value="UniProtKB-SubCell"/>
</dbReference>
<evidence type="ECO:0000256" key="5">
    <source>
        <dbReference type="ARBA" id="ARBA00022781"/>
    </source>
</evidence>
<gene>
    <name evidence="15" type="primary">LOC115597179</name>
</gene>
<evidence type="ECO:0000256" key="9">
    <source>
        <dbReference type="ARBA" id="ARBA00023136"/>
    </source>
</evidence>